<dbReference type="Proteomes" id="UP000182631">
    <property type="component" value="Unassembled WGS sequence"/>
</dbReference>
<dbReference type="AlphaFoldDB" id="A0A164ZR78"/>
<evidence type="ECO:0000313" key="3">
    <source>
        <dbReference type="Proteomes" id="UP000182631"/>
    </source>
</evidence>
<organism evidence="2 3">
    <name type="scientific">Candidatus Synechococcus spongiarum</name>
    <dbReference type="NCBI Taxonomy" id="431041"/>
    <lineage>
        <taxon>Bacteria</taxon>
        <taxon>Bacillati</taxon>
        <taxon>Cyanobacteriota</taxon>
        <taxon>Cyanophyceae</taxon>
        <taxon>Synechococcales</taxon>
        <taxon>Synechococcaceae</taxon>
        <taxon>Synechococcus</taxon>
    </lineage>
</organism>
<feature type="domain" description="Sucrose phosphatase-like" evidence="1">
    <location>
        <begin position="3"/>
        <end position="63"/>
    </location>
</feature>
<dbReference type="GO" id="GO:0003824">
    <property type="term" value="F:catalytic activity"/>
    <property type="evidence" value="ECO:0007669"/>
    <property type="project" value="UniProtKB-ARBA"/>
</dbReference>
<gene>
    <name evidence="2" type="ORF">FLM9_894</name>
</gene>
<evidence type="ECO:0000313" key="2">
    <source>
        <dbReference type="EMBL" id="SAY38859.1"/>
    </source>
</evidence>
<proteinExistence type="predicted"/>
<sequence>MKDLLLVTDLDHTLVGDRQALAHLNQTLQTLRSRINLVYATGRSLAGARQLQQEDGLLEPEGWAT</sequence>
<dbReference type="Pfam" id="PF05116">
    <property type="entry name" value="S6PP"/>
    <property type="match status" value="1"/>
</dbReference>
<protein>
    <submittedName>
        <fullName evidence="2">Sucrose-phosphate phosphatase</fullName>
    </submittedName>
</protein>
<dbReference type="InterPro" id="IPR006380">
    <property type="entry name" value="SPP-like_dom"/>
</dbReference>
<dbReference type="Gene3D" id="3.40.50.1000">
    <property type="entry name" value="HAD superfamily/HAD-like"/>
    <property type="match status" value="1"/>
</dbReference>
<name>A0A164ZR78_9SYNE</name>
<dbReference type="EMBL" id="FITM01000096">
    <property type="protein sequence ID" value="SAY38859.1"/>
    <property type="molecule type" value="Genomic_DNA"/>
</dbReference>
<feature type="non-terminal residue" evidence="2">
    <location>
        <position position="65"/>
    </location>
</feature>
<dbReference type="InterPro" id="IPR036412">
    <property type="entry name" value="HAD-like_sf"/>
</dbReference>
<reference evidence="3" key="1">
    <citation type="submission" date="2016-02" db="EMBL/GenBank/DDBJ databases">
        <authorList>
            <person name="liu f."/>
        </authorList>
    </citation>
    <scope>NUCLEOTIDE SEQUENCE [LARGE SCALE GENOMIC DNA]</scope>
</reference>
<dbReference type="SUPFAM" id="SSF56784">
    <property type="entry name" value="HAD-like"/>
    <property type="match status" value="1"/>
</dbReference>
<dbReference type="InterPro" id="IPR023214">
    <property type="entry name" value="HAD_sf"/>
</dbReference>
<accession>A0A164ZR78</accession>
<evidence type="ECO:0000259" key="1">
    <source>
        <dbReference type="Pfam" id="PF05116"/>
    </source>
</evidence>
<keyword evidence="3" id="KW-1185">Reference proteome</keyword>